<organism evidence="1 2">
    <name type="scientific">Botrytis galanthina</name>
    <dbReference type="NCBI Taxonomy" id="278940"/>
    <lineage>
        <taxon>Eukaryota</taxon>
        <taxon>Fungi</taxon>
        <taxon>Dikarya</taxon>
        <taxon>Ascomycota</taxon>
        <taxon>Pezizomycotina</taxon>
        <taxon>Leotiomycetes</taxon>
        <taxon>Helotiales</taxon>
        <taxon>Sclerotiniaceae</taxon>
        <taxon>Botrytis</taxon>
    </lineage>
</organism>
<evidence type="ECO:0000313" key="1">
    <source>
        <dbReference type="EMBL" id="THV54504.1"/>
    </source>
</evidence>
<keyword evidence="2" id="KW-1185">Reference proteome</keyword>
<dbReference type="EMBL" id="PQXL01000025">
    <property type="protein sequence ID" value="THV54504.1"/>
    <property type="molecule type" value="Genomic_DNA"/>
</dbReference>
<name>A0A4S8RLD8_9HELO</name>
<dbReference type="OrthoDB" id="5391288at2759"/>
<protein>
    <submittedName>
        <fullName evidence="1">Uncharacterized protein</fullName>
    </submittedName>
</protein>
<sequence length="106" mass="11856">MSFLPPAFIDQHVATTPATCELRIKETKTIVIHNACTLALDITWMILTSCLGEGARRHISGMSYNPREAIYDSNYMGAITSNGHGTWNQFEMQDMLGDHIEHSNSE</sequence>
<accession>A0A4S8RLD8</accession>
<evidence type="ECO:0000313" key="2">
    <source>
        <dbReference type="Proteomes" id="UP000308671"/>
    </source>
</evidence>
<dbReference type="AlphaFoldDB" id="A0A4S8RLD8"/>
<proteinExistence type="predicted"/>
<dbReference type="Proteomes" id="UP000308671">
    <property type="component" value="Unassembled WGS sequence"/>
</dbReference>
<gene>
    <name evidence="1" type="ORF">BGAL_0025g00240</name>
</gene>
<reference evidence="1 2" key="1">
    <citation type="submission" date="2017-12" db="EMBL/GenBank/DDBJ databases">
        <title>Comparative genomics of Botrytis spp.</title>
        <authorList>
            <person name="Valero-Jimenez C.A."/>
            <person name="Tapia P."/>
            <person name="Veloso J."/>
            <person name="Silva-Moreno E."/>
            <person name="Staats M."/>
            <person name="Valdes J.H."/>
            <person name="Van Kan J.A.L."/>
        </authorList>
    </citation>
    <scope>NUCLEOTIDE SEQUENCE [LARGE SCALE GENOMIC DNA]</scope>
    <source>
        <strain evidence="1 2">MUCL435</strain>
    </source>
</reference>
<comment type="caution">
    <text evidence="1">The sequence shown here is derived from an EMBL/GenBank/DDBJ whole genome shotgun (WGS) entry which is preliminary data.</text>
</comment>